<dbReference type="PANTHER" id="PTHR43051:SF1">
    <property type="entry name" value="POLYNUCLEOTIDE ADENYLYLTRANSFERASE FAMILY PROTEIN"/>
    <property type="match status" value="1"/>
</dbReference>
<dbReference type="GO" id="GO:0006397">
    <property type="term" value="P:mRNA processing"/>
    <property type="evidence" value="ECO:0007669"/>
    <property type="project" value="UniProtKB-KW"/>
</dbReference>
<dbReference type="GO" id="GO:0005524">
    <property type="term" value="F:ATP binding"/>
    <property type="evidence" value="ECO:0007669"/>
    <property type="project" value="UniProtKB-KW"/>
</dbReference>
<keyword evidence="6" id="KW-0804">Transcription</keyword>
<dbReference type="CDD" id="cd05398">
    <property type="entry name" value="NT_ClassII-CCAase"/>
    <property type="match status" value="1"/>
</dbReference>
<dbReference type="HAMAP" id="MF_00957">
    <property type="entry name" value="PolyA_pol"/>
    <property type="match status" value="1"/>
</dbReference>
<dbReference type="EMBL" id="LAZR01000019">
    <property type="protein sequence ID" value="KKO05331.1"/>
    <property type="molecule type" value="Genomic_DNA"/>
</dbReference>
<keyword evidence="4" id="KW-0067">ATP-binding</keyword>
<dbReference type="InterPro" id="IPR052191">
    <property type="entry name" value="tRNA_ntf/polyA_polymerase_I"/>
</dbReference>
<feature type="domain" description="tRNA nucleotidyltransferase/poly(A) polymerase RNA and SrmB- binding" evidence="10">
    <location>
        <begin position="277"/>
        <end position="337"/>
    </location>
</feature>
<comment type="caution">
    <text evidence="11">The sequence shown here is derived from an EMBL/GenBank/DDBJ whole genome shotgun (WGS) entry which is preliminary data.</text>
</comment>
<evidence type="ECO:0000259" key="9">
    <source>
        <dbReference type="Pfam" id="PF12626"/>
    </source>
</evidence>
<dbReference type="Gene3D" id="3.30.460.10">
    <property type="entry name" value="Beta Polymerase, domain 2"/>
    <property type="match status" value="1"/>
</dbReference>
<evidence type="ECO:0000256" key="2">
    <source>
        <dbReference type="ARBA" id="ARBA00022679"/>
    </source>
</evidence>
<dbReference type="Pfam" id="PF12626">
    <property type="entry name" value="PolyA_pol_arg_C"/>
    <property type="match status" value="1"/>
</dbReference>
<evidence type="ECO:0000256" key="6">
    <source>
        <dbReference type="ARBA" id="ARBA00023163"/>
    </source>
</evidence>
<evidence type="ECO:0000259" key="8">
    <source>
        <dbReference type="Pfam" id="PF01743"/>
    </source>
</evidence>
<organism evidence="11">
    <name type="scientific">marine sediment metagenome</name>
    <dbReference type="NCBI Taxonomy" id="412755"/>
    <lineage>
        <taxon>unclassified sequences</taxon>
        <taxon>metagenomes</taxon>
        <taxon>ecological metagenomes</taxon>
    </lineage>
</organism>
<dbReference type="InterPro" id="IPR032828">
    <property type="entry name" value="PolyA_RNA-bd"/>
</dbReference>
<evidence type="ECO:0008006" key="12">
    <source>
        <dbReference type="Google" id="ProtNLM"/>
    </source>
</evidence>
<dbReference type="GO" id="GO:1990817">
    <property type="term" value="F:poly(A) RNA polymerase activity"/>
    <property type="evidence" value="ECO:0007669"/>
    <property type="project" value="InterPro"/>
</dbReference>
<dbReference type="InterPro" id="IPR043519">
    <property type="entry name" value="NT_sf"/>
</dbReference>
<protein>
    <recommendedName>
        <fullName evidence="12">Poly A polymerase head domain-containing protein</fullName>
    </recommendedName>
</protein>
<dbReference type="Pfam" id="PF01743">
    <property type="entry name" value="PolyA_pol"/>
    <property type="match status" value="1"/>
</dbReference>
<name>A0A0F9VJR4_9ZZZZ</name>
<dbReference type="InterPro" id="IPR025866">
    <property type="entry name" value="PolyA_pol_arg_C_dom"/>
</dbReference>
<dbReference type="FunFam" id="3.30.460.10:FF:000035">
    <property type="entry name" value="Poly(A) polymerase I"/>
    <property type="match status" value="1"/>
</dbReference>
<dbReference type="SUPFAM" id="SSF81891">
    <property type="entry name" value="Poly A polymerase C-terminal region-like"/>
    <property type="match status" value="1"/>
</dbReference>
<dbReference type="GO" id="GO:0003723">
    <property type="term" value="F:RNA binding"/>
    <property type="evidence" value="ECO:0007669"/>
    <property type="project" value="UniProtKB-KW"/>
</dbReference>
<evidence type="ECO:0000256" key="1">
    <source>
        <dbReference type="ARBA" id="ARBA00022664"/>
    </source>
</evidence>
<evidence type="ECO:0000313" key="11">
    <source>
        <dbReference type="EMBL" id="KKO05331.1"/>
    </source>
</evidence>
<dbReference type="Pfam" id="PF12627">
    <property type="entry name" value="PolyA_pol_RNAbd"/>
    <property type="match status" value="1"/>
</dbReference>
<reference evidence="11" key="1">
    <citation type="journal article" date="2015" name="Nature">
        <title>Complex archaea that bridge the gap between prokaryotes and eukaryotes.</title>
        <authorList>
            <person name="Spang A."/>
            <person name="Saw J.H."/>
            <person name="Jorgensen S.L."/>
            <person name="Zaremba-Niedzwiedzka K."/>
            <person name="Martijn J."/>
            <person name="Lind A.E."/>
            <person name="van Eijk R."/>
            <person name="Schleper C."/>
            <person name="Guy L."/>
            <person name="Ettema T.J."/>
        </authorList>
    </citation>
    <scope>NUCLEOTIDE SEQUENCE</scope>
</reference>
<dbReference type="GO" id="GO:0043633">
    <property type="term" value="P:polyadenylation-dependent RNA catabolic process"/>
    <property type="evidence" value="ECO:0007669"/>
    <property type="project" value="InterPro"/>
</dbReference>
<dbReference type="Gene3D" id="1.10.3090.10">
    <property type="entry name" value="cca-adding enzyme, domain 2"/>
    <property type="match status" value="1"/>
</dbReference>
<evidence type="ECO:0000256" key="7">
    <source>
        <dbReference type="SAM" id="MobiDB-lite"/>
    </source>
</evidence>
<evidence type="ECO:0000259" key="10">
    <source>
        <dbReference type="Pfam" id="PF12627"/>
    </source>
</evidence>
<proteinExistence type="inferred from homology"/>
<keyword evidence="2" id="KW-0808">Transferase</keyword>
<keyword evidence="3" id="KW-0547">Nucleotide-binding</keyword>
<feature type="compositionally biased region" description="Basic residues" evidence="7">
    <location>
        <begin position="500"/>
        <end position="509"/>
    </location>
</feature>
<dbReference type="InterPro" id="IPR010206">
    <property type="entry name" value="PolA_pol_I"/>
</dbReference>
<feature type="compositionally biased region" description="Basic and acidic residues" evidence="7">
    <location>
        <begin position="56"/>
        <end position="66"/>
    </location>
</feature>
<evidence type="ECO:0000256" key="5">
    <source>
        <dbReference type="ARBA" id="ARBA00022884"/>
    </source>
</evidence>
<feature type="region of interest" description="Disordered" evidence="7">
    <location>
        <begin position="492"/>
        <end position="515"/>
    </location>
</feature>
<gene>
    <name evidence="11" type="ORF">LCGC14_0076020</name>
</gene>
<dbReference type="PANTHER" id="PTHR43051">
    <property type="entry name" value="POLYNUCLEOTIDE ADENYLYLTRANSFERASE FAMILY PROTEIN"/>
    <property type="match status" value="1"/>
</dbReference>
<dbReference type="InterPro" id="IPR002646">
    <property type="entry name" value="PolA_pol_head_dom"/>
</dbReference>
<keyword evidence="1" id="KW-0507">mRNA processing</keyword>
<dbReference type="SUPFAM" id="SSF81301">
    <property type="entry name" value="Nucleotidyltransferase"/>
    <property type="match status" value="1"/>
</dbReference>
<accession>A0A0F9VJR4</accession>
<feature type="compositionally biased region" description="Polar residues" evidence="7">
    <location>
        <begin position="34"/>
        <end position="51"/>
    </location>
</feature>
<sequence>MLKKLTRLLFGKTSKVDAEPAKPAAPVKPADARNSGQASRSRQPRKTTQQSGRHRQSSDPRDDLRRMNLDIDVNKVTVVPREKHNISRKDISASALKVLYRLNDAGFQAFLVGGGVRDLLLDGHPKDFDISTNATPEEVRDLFRNSRVIGRRFKIVHVRYGREIIEVTTFRAHHEIETEVTEGESRKHIKHLDSAHSSTGMILRDNVYGNIAEDAVRRDFTVNALYYTTNQFMILDFVNGLPDIEQRLIRMIGDPETRYREDPVRILRAIRLAAKLDFGIEQHTEEPIPRLATLLESISSARLFDETVKLFTNGSAEKTFALLRQYKVADYLFRPTLECLQDDDNDIDSKLLTLALRNTDNRLADGKSVTPAFLYAALLWPPLQDAIRQDCGNKVPTLGVLQECAGDVIVEQLKYTAIPKRFTAMMREIWELQLRLSPRNRRSVEIAFTHPRFRAAYDFLLLREAAGEQLNGLGDWWTRFQQVDSDAQNAMIDALQGPKTPRKRRRKPRKPESTD</sequence>
<keyword evidence="5" id="KW-0694">RNA-binding</keyword>
<feature type="domain" description="Polymerase A arginine-rich C-terminal" evidence="9">
    <location>
        <begin position="400"/>
        <end position="510"/>
    </location>
</feature>
<evidence type="ECO:0000256" key="4">
    <source>
        <dbReference type="ARBA" id="ARBA00022840"/>
    </source>
</evidence>
<evidence type="ECO:0000256" key="3">
    <source>
        <dbReference type="ARBA" id="ARBA00022741"/>
    </source>
</evidence>
<dbReference type="AlphaFoldDB" id="A0A0F9VJR4"/>
<feature type="domain" description="Poly A polymerase head" evidence="8">
    <location>
        <begin position="109"/>
        <end position="250"/>
    </location>
</feature>
<feature type="region of interest" description="Disordered" evidence="7">
    <location>
        <begin position="1"/>
        <end position="66"/>
    </location>
</feature>
<dbReference type="NCBIfam" id="TIGR01942">
    <property type="entry name" value="pcnB"/>
    <property type="match status" value="1"/>
</dbReference>